<name>A0ABQ9JQ36_9CUCU</name>
<dbReference type="Pfam" id="PF01593">
    <property type="entry name" value="Amino_oxidase"/>
    <property type="match status" value="1"/>
</dbReference>
<gene>
    <name evidence="2" type="ORF">NQ317_019006</name>
</gene>
<feature type="domain" description="Amine oxidase" evidence="1">
    <location>
        <begin position="53"/>
        <end position="510"/>
    </location>
</feature>
<protein>
    <recommendedName>
        <fullName evidence="1">Amine oxidase domain-containing protein</fullName>
    </recommendedName>
</protein>
<evidence type="ECO:0000313" key="2">
    <source>
        <dbReference type="EMBL" id="KAJ8980365.1"/>
    </source>
</evidence>
<proteinExistence type="predicted"/>
<reference evidence="2" key="1">
    <citation type="journal article" date="2023" name="Insect Mol. Biol.">
        <title>Genome sequencing provides insights into the evolution of gene families encoding plant cell wall-degrading enzymes in longhorned beetles.</title>
        <authorList>
            <person name="Shin N.R."/>
            <person name="Okamura Y."/>
            <person name="Kirsch R."/>
            <person name="Pauchet Y."/>
        </authorList>
    </citation>
    <scope>NUCLEOTIDE SEQUENCE</scope>
    <source>
        <strain evidence="2">MMC_N1</strain>
    </source>
</reference>
<dbReference type="SUPFAM" id="SSF51905">
    <property type="entry name" value="FAD/NAD(P)-binding domain"/>
    <property type="match status" value="1"/>
</dbReference>
<organism evidence="2 3">
    <name type="scientific">Molorchus minor</name>
    <dbReference type="NCBI Taxonomy" id="1323400"/>
    <lineage>
        <taxon>Eukaryota</taxon>
        <taxon>Metazoa</taxon>
        <taxon>Ecdysozoa</taxon>
        <taxon>Arthropoda</taxon>
        <taxon>Hexapoda</taxon>
        <taxon>Insecta</taxon>
        <taxon>Pterygota</taxon>
        <taxon>Neoptera</taxon>
        <taxon>Endopterygota</taxon>
        <taxon>Coleoptera</taxon>
        <taxon>Polyphaga</taxon>
        <taxon>Cucujiformia</taxon>
        <taxon>Chrysomeloidea</taxon>
        <taxon>Cerambycidae</taxon>
        <taxon>Lamiinae</taxon>
        <taxon>Monochamini</taxon>
        <taxon>Molorchus</taxon>
    </lineage>
</organism>
<dbReference type="InterPro" id="IPR050281">
    <property type="entry name" value="Flavin_monoamine_oxidase"/>
</dbReference>
<dbReference type="Gene3D" id="3.90.660.10">
    <property type="match status" value="1"/>
</dbReference>
<keyword evidence="3" id="KW-1185">Reference proteome</keyword>
<sequence length="516" mass="58191">MIYPPKAAADRFIESDRPLKMITKIIFLFAGLISSGICLEENPRILIIGAGPSGIAAATRLWKANFTNLKILEAENRIGGRVNSVKFGDSYVDLGGQWCHGEKGNVVNEMMKEYDVLRPDTLTIKLVYSNGSYLDDEIGEELTDFMKALEKRPEIREKCRNFSSAEDCINNEFQSTFQHKFRNDPDKLRATLDAWHLLESAVLDSTSSPSLSNLSLDTAYVPCEGKDLHWDGRGYKTILEVMMQKFSDPTKGLPIEDRILLNREVRKISWNHSDSTIVTIQTTDNSSFEAEHVIFTPSLGVLKHDHGTLFEPELPEEKIGVIETAGFGAVLKIILHFPEAWWDTQEYALVWSAEDMEKIKSEYGKGPEKASMASWLTTLSAILPAVKNPKVLVLFYGGSMIPEIERTEDQVLLDGVMYTFRKFFGKNCTVKPDKMLKTSWHSNPHFRGTYSYDSVNGNSKEYKFPEKLGAPLTRDGRPVVQFAGEATNPHHFATVHGAIESGYREADRLIKLYETK</sequence>
<dbReference type="InterPro" id="IPR002937">
    <property type="entry name" value="Amino_oxidase"/>
</dbReference>
<accession>A0ABQ9JQ36</accession>
<dbReference type="Proteomes" id="UP001162164">
    <property type="component" value="Unassembled WGS sequence"/>
</dbReference>
<evidence type="ECO:0000313" key="3">
    <source>
        <dbReference type="Proteomes" id="UP001162164"/>
    </source>
</evidence>
<dbReference type="PANTHER" id="PTHR10742">
    <property type="entry name" value="FLAVIN MONOAMINE OXIDASE"/>
    <property type="match status" value="1"/>
</dbReference>
<dbReference type="Gene3D" id="3.50.50.60">
    <property type="entry name" value="FAD/NAD(P)-binding domain"/>
    <property type="match status" value="1"/>
</dbReference>
<dbReference type="PANTHER" id="PTHR10742:SF398">
    <property type="entry name" value="AMINE OXIDASE DOMAIN-CONTAINING PROTEIN-RELATED"/>
    <property type="match status" value="1"/>
</dbReference>
<dbReference type="EMBL" id="JAPWTJ010000264">
    <property type="protein sequence ID" value="KAJ8980365.1"/>
    <property type="molecule type" value="Genomic_DNA"/>
</dbReference>
<dbReference type="SUPFAM" id="SSF54373">
    <property type="entry name" value="FAD-linked reductases, C-terminal domain"/>
    <property type="match status" value="1"/>
</dbReference>
<evidence type="ECO:0000259" key="1">
    <source>
        <dbReference type="Pfam" id="PF01593"/>
    </source>
</evidence>
<comment type="caution">
    <text evidence="2">The sequence shown here is derived from an EMBL/GenBank/DDBJ whole genome shotgun (WGS) entry which is preliminary data.</text>
</comment>
<dbReference type="InterPro" id="IPR036188">
    <property type="entry name" value="FAD/NAD-bd_sf"/>
</dbReference>